<name>A0AAV4KEQ8_9ACTN</name>
<feature type="transmembrane region" description="Helical" evidence="1">
    <location>
        <begin position="12"/>
        <end position="31"/>
    </location>
</feature>
<keyword evidence="1" id="KW-0472">Membrane</keyword>
<dbReference type="GeneID" id="95457973"/>
<reference evidence="3 4" key="2">
    <citation type="submission" date="2017-09" db="EMBL/GenBank/DDBJ databases">
        <authorList>
            <person name="Lee N."/>
            <person name="Cho B.-K."/>
        </authorList>
    </citation>
    <scope>NUCLEOTIDE SEQUENCE [LARGE SCALE GENOMIC DNA]</scope>
    <source>
        <strain evidence="3 4">ATCC 19740</strain>
    </source>
</reference>
<evidence type="ECO:0000313" key="4">
    <source>
        <dbReference type="Proteomes" id="UP000326029"/>
    </source>
</evidence>
<feature type="transmembrane region" description="Helical" evidence="1">
    <location>
        <begin position="140"/>
        <end position="162"/>
    </location>
</feature>
<reference evidence="2 5" key="1">
    <citation type="journal article" date="2014" name="Int. J. Syst. Evol. Microbiol.">
        <title>Complete genome sequence of Corynebacterium casei LMG S-19264T (=DSM 44701T), isolated from a smear-ripened cheese.</title>
        <authorList>
            <consortium name="US DOE Joint Genome Institute (JGI-PGF)"/>
            <person name="Walter F."/>
            <person name="Albersmeier A."/>
            <person name="Kalinowski J."/>
            <person name="Ruckert C."/>
        </authorList>
    </citation>
    <scope>NUCLEOTIDE SEQUENCE [LARGE SCALE GENOMIC DNA]</scope>
    <source>
        <strain evidence="2 5">JCM 4205</strain>
    </source>
</reference>
<gene>
    <name evidence="3" type="ORF">CP977_29885</name>
    <name evidence="2" type="ORF">GCM10010497_15040</name>
</gene>
<accession>A0AAV4KEQ8</accession>
<feature type="transmembrane region" description="Helical" evidence="1">
    <location>
        <begin position="51"/>
        <end position="73"/>
    </location>
</feature>
<dbReference type="Proteomes" id="UP000642014">
    <property type="component" value="Unassembled WGS sequence"/>
</dbReference>
<evidence type="ECO:0000313" key="5">
    <source>
        <dbReference type="Proteomes" id="UP000642014"/>
    </source>
</evidence>
<reference evidence="2" key="3">
    <citation type="submission" date="2023-08" db="EMBL/GenBank/DDBJ databases">
        <authorList>
            <person name="Sun Q."/>
            <person name="Ohkuma M."/>
        </authorList>
    </citation>
    <scope>NUCLEOTIDE SEQUENCE</scope>
    <source>
        <strain evidence="2">JCM 4205</strain>
    </source>
</reference>
<evidence type="ECO:0000313" key="2">
    <source>
        <dbReference type="EMBL" id="GGR13867.1"/>
    </source>
</evidence>
<evidence type="ECO:0000256" key="1">
    <source>
        <dbReference type="SAM" id="Phobius"/>
    </source>
</evidence>
<sequence>MTKLKALPHVPRWAVVAAHAVPSLVLPSGIWRVALTFGAPVARIDDPSTGLAVYQIVLTVVAELPAFLTLGLVREWGEVFPHRLPFLGGRPVGVRGTTSAAPAGAGALFALTGCFTYAAVAGVGRGAPGIHVEGPFQEALFAVCYLPLVAWAPLLLAVTIAYHRRRTAPRVPCATRTAHEGPSVLV</sequence>
<keyword evidence="4" id="KW-1185">Reference proteome</keyword>
<organism evidence="2 5">
    <name type="scientific">Streptomyces cinereoruber</name>
    <dbReference type="NCBI Taxonomy" id="67260"/>
    <lineage>
        <taxon>Bacteria</taxon>
        <taxon>Bacillati</taxon>
        <taxon>Actinomycetota</taxon>
        <taxon>Actinomycetes</taxon>
        <taxon>Kitasatosporales</taxon>
        <taxon>Streptomycetaceae</taxon>
        <taxon>Streptomyces</taxon>
    </lineage>
</organism>
<evidence type="ECO:0000313" key="3">
    <source>
        <dbReference type="EMBL" id="QEV35861.1"/>
    </source>
</evidence>
<dbReference type="Proteomes" id="UP000326029">
    <property type="component" value="Chromosome"/>
</dbReference>
<evidence type="ECO:0008006" key="6">
    <source>
        <dbReference type="Google" id="ProtNLM"/>
    </source>
</evidence>
<proteinExistence type="predicted"/>
<dbReference type="AlphaFoldDB" id="A0AAV4KEQ8"/>
<keyword evidence="1" id="KW-1133">Transmembrane helix</keyword>
<feature type="transmembrane region" description="Helical" evidence="1">
    <location>
        <begin position="100"/>
        <end position="120"/>
    </location>
</feature>
<dbReference type="RefSeq" id="WP_152371115.1">
    <property type="nucleotide sequence ID" value="NZ_BMSJ01000002.1"/>
</dbReference>
<protein>
    <recommendedName>
        <fullName evidence="6">DUF3995 domain-containing protein</fullName>
    </recommendedName>
</protein>
<dbReference type="EMBL" id="BMSJ01000002">
    <property type="protein sequence ID" value="GGR13867.1"/>
    <property type="molecule type" value="Genomic_DNA"/>
</dbReference>
<dbReference type="EMBL" id="CP023693">
    <property type="protein sequence ID" value="QEV35861.1"/>
    <property type="molecule type" value="Genomic_DNA"/>
</dbReference>
<keyword evidence="1" id="KW-0812">Transmembrane</keyword>